<organism evidence="1 2">
    <name type="scientific">Winogradskyella pacifica</name>
    <dbReference type="NCBI Taxonomy" id="664642"/>
    <lineage>
        <taxon>Bacteria</taxon>
        <taxon>Pseudomonadati</taxon>
        <taxon>Bacteroidota</taxon>
        <taxon>Flavobacteriia</taxon>
        <taxon>Flavobacteriales</taxon>
        <taxon>Flavobacteriaceae</taxon>
        <taxon>Winogradskyella</taxon>
    </lineage>
</organism>
<evidence type="ECO:0000313" key="2">
    <source>
        <dbReference type="Proteomes" id="UP000256919"/>
    </source>
</evidence>
<name>A0A3D9N4H1_9FLAO</name>
<keyword evidence="2" id="KW-1185">Reference proteome</keyword>
<reference evidence="1 2" key="1">
    <citation type="submission" date="2018-07" db="EMBL/GenBank/DDBJ databases">
        <title>Genomic Encyclopedia of Type Strains, Phase III (KMG-III): the genomes of soil and plant-associated and newly described type strains.</title>
        <authorList>
            <person name="Whitman W."/>
        </authorList>
    </citation>
    <scope>NUCLEOTIDE SEQUENCE [LARGE SCALE GENOMIC DNA]</scope>
    <source>
        <strain evidence="1 2">CECT 7948</strain>
    </source>
</reference>
<proteinExistence type="predicted"/>
<comment type="caution">
    <text evidence="1">The sequence shown here is derived from an EMBL/GenBank/DDBJ whole genome shotgun (WGS) entry which is preliminary data.</text>
</comment>
<protein>
    <submittedName>
        <fullName evidence="1">Uncharacterized protein</fullName>
    </submittedName>
</protein>
<evidence type="ECO:0000313" key="1">
    <source>
        <dbReference type="EMBL" id="REE27688.1"/>
    </source>
</evidence>
<sequence>MKYVEKLTNKKADSKNEIETALLELIDPLNLFFNKIEI</sequence>
<gene>
    <name evidence="1" type="ORF">DFQ09_101523</name>
</gene>
<dbReference type="EMBL" id="QREI01000001">
    <property type="protein sequence ID" value="REE27688.1"/>
    <property type="molecule type" value="Genomic_DNA"/>
</dbReference>
<dbReference type="Proteomes" id="UP000256919">
    <property type="component" value="Unassembled WGS sequence"/>
</dbReference>
<accession>A0A3D9N4H1</accession>
<dbReference type="AlphaFoldDB" id="A0A3D9N4H1"/>